<comment type="caution">
    <text evidence="1">The sequence shown here is derived from an EMBL/GenBank/DDBJ whole genome shotgun (WGS) entry which is preliminary data.</text>
</comment>
<reference evidence="1 2" key="1">
    <citation type="journal article" date="2022" name="Plant J.">
        <title>Chromosome-level genome of Camellia lanceoleosa provides a valuable resource for understanding genome evolution and self-incompatibility.</title>
        <authorList>
            <person name="Gong W."/>
            <person name="Xiao S."/>
            <person name="Wang L."/>
            <person name="Liao Z."/>
            <person name="Chang Y."/>
            <person name="Mo W."/>
            <person name="Hu G."/>
            <person name="Li W."/>
            <person name="Zhao G."/>
            <person name="Zhu H."/>
            <person name="Hu X."/>
            <person name="Ji K."/>
            <person name="Xiang X."/>
            <person name="Song Q."/>
            <person name="Yuan D."/>
            <person name="Jin S."/>
            <person name="Zhang L."/>
        </authorList>
    </citation>
    <scope>NUCLEOTIDE SEQUENCE [LARGE SCALE GENOMIC DNA]</scope>
    <source>
        <strain evidence="1">SQ_2022a</strain>
    </source>
</reference>
<dbReference type="EMBL" id="CM045761">
    <property type="protein sequence ID" value="KAI8014172.1"/>
    <property type="molecule type" value="Genomic_DNA"/>
</dbReference>
<dbReference type="Proteomes" id="UP001060215">
    <property type="component" value="Chromosome 4"/>
</dbReference>
<keyword evidence="2" id="KW-1185">Reference proteome</keyword>
<evidence type="ECO:0000313" key="1">
    <source>
        <dbReference type="EMBL" id="KAI8014172.1"/>
    </source>
</evidence>
<gene>
    <name evidence="1" type="ORF">LOK49_LG05G02737</name>
</gene>
<organism evidence="1 2">
    <name type="scientific">Camellia lanceoleosa</name>
    <dbReference type="NCBI Taxonomy" id="1840588"/>
    <lineage>
        <taxon>Eukaryota</taxon>
        <taxon>Viridiplantae</taxon>
        <taxon>Streptophyta</taxon>
        <taxon>Embryophyta</taxon>
        <taxon>Tracheophyta</taxon>
        <taxon>Spermatophyta</taxon>
        <taxon>Magnoliopsida</taxon>
        <taxon>eudicotyledons</taxon>
        <taxon>Gunneridae</taxon>
        <taxon>Pentapetalae</taxon>
        <taxon>asterids</taxon>
        <taxon>Ericales</taxon>
        <taxon>Theaceae</taxon>
        <taxon>Camellia</taxon>
    </lineage>
</organism>
<proteinExistence type="predicted"/>
<name>A0ACC0HNT8_9ERIC</name>
<accession>A0ACC0HNT8</accession>
<sequence>MGEIVSENDSNGITRQFKKVRLSPENEMVDFVDLEAEPVEMKRVENPVRKTRSRGTKVVGTLISDRIDRTANNTGKNMPWKRRRDPILEETAVTEGASFFEEPPTWSKHNAETTDFEEAKALKMANSVEILATKSVKLQNDNVETKTLFFVSGSEVDKENPLQDDISRVNEDDLALHSSKSTEFESNNLFEPEEDLKVSMDAGVPQAT</sequence>
<protein>
    <submittedName>
        <fullName evidence="1">Uncharacterized protein</fullName>
    </submittedName>
</protein>
<evidence type="ECO:0000313" key="2">
    <source>
        <dbReference type="Proteomes" id="UP001060215"/>
    </source>
</evidence>